<dbReference type="EMBL" id="JAIWYP010000010">
    <property type="protein sequence ID" value="KAH3746493.1"/>
    <property type="molecule type" value="Genomic_DNA"/>
</dbReference>
<name>A0A9D4DCH8_DREPO</name>
<protein>
    <submittedName>
        <fullName evidence="1">Uncharacterized protein</fullName>
    </submittedName>
</protein>
<reference evidence="1" key="1">
    <citation type="journal article" date="2019" name="bioRxiv">
        <title>The Genome of the Zebra Mussel, Dreissena polymorpha: A Resource for Invasive Species Research.</title>
        <authorList>
            <person name="McCartney M.A."/>
            <person name="Auch B."/>
            <person name="Kono T."/>
            <person name="Mallez S."/>
            <person name="Zhang Y."/>
            <person name="Obille A."/>
            <person name="Becker A."/>
            <person name="Abrahante J.E."/>
            <person name="Garbe J."/>
            <person name="Badalamenti J.P."/>
            <person name="Herman A."/>
            <person name="Mangelson H."/>
            <person name="Liachko I."/>
            <person name="Sullivan S."/>
            <person name="Sone E.D."/>
            <person name="Koren S."/>
            <person name="Silverstein K.A.T."/>
            <person name="Beckman K.B."/>
            <person name="Gohl D.M."/>
        </authorList>
    </citation>
    <scope>NUCLEOTIDE SEQUENCE</scope>
    <source>
        <strain evidence="1">Duluth1</strain>
        <tissue evidence="1">Whole animal</tissue>
    </source>
</reference>
<accession>A0A9D4DCH8</accession>
<evidence type="ECO:0000313" key="1">
    <source>
        <dbReference type="EMBL" id="KAH3746493.1"/>
    </source>
</evidence>
<keyword evidence="2" id="KW-1185">Reference proteome</keyword>
<gene>
    <name evidence="1" type="ORF">DPMN_180901</name>
</gene>
<evidence type="ECO:0000313" key="2">
    <source>
        <dbReference type="Proteomes" id="UP000828390"/>
    </source>
</evidence>
<comment type="caution">
    <text evidence="1">The sequence shown here is derived from an EMBL/GenBank/DDBJ whole genome shotgun (WGS) entry which is preliminary data.</text>
</comment>
<proteinExistence type="predicted"/>
<sequence>MAIDSTSEEISSSNTSGHIIAAAKVKPFEVEFAKLMACLTSVYLVCGIPFDVSA</sequence>
<reference evidence="1" key="2">
    <citation type="submission" date="2020-11" db="EMBL/GenBank/DDBJ databases">
        <authorList>
            <person name="McCartney M.A."/>
            <person name="Auch B."/>
            <person name="Kono T."/>
            <person name="Mallez S."/>
            <person name="Becker A."/>
            <person name="Gohl D.M."/>
            <person name="Silverstein K.A.T."/>
            <person name="Koren S."/>
            <person name="Bechman K.B."/>
            <person name="Herman A."/>
            <person name="Abrahante J.E."/>
            <person name="Garbe J."/>
        </authorList>
    </citation>
    <scope>NUCLEOTIDE SEQUENCE</scope>
    <source>
        <strain evidence="1">Duluth1</strain>
        <tissue evidence="1">Whole animal</tissue>
    </source>
</reference>
<dbReference type="AlphaFoldDB" id="A0A9D4DCH8"/>
<dbReference type="Proteomes" id="UP000828390">
    <property type="component" value="Unassembled WGS sequence"/>
</dbReference>
<organism evidence="1 2">
    <name type="scientific">Dreissena polymorpha</name>
    <name type="common">Zebra mussel</name>
    <name type="synonym">Mytilus polymorpha</name>
    <dbReference type="NCBI Taxonomy" id="45954"/>
    <lineage>
        <taxon>Eukaryota</taxon>
        <taxon>Metazoa</taxon>
        <taxon>Spiralia</taxon>
        <taxon>Lophotrochozoa</taxon>
        <taxon>Mollusca</taxon>
        <taxon>Bivalvia</taxon>
        <taxon>Autobranchia</taxon>
        <taxon>Heteroconchia</taxon>
        <taxon>Euheterodonta</taxon>
        <taxon>Imparidentia</taxon>
        <taxon>Neoheterodontei</taxon>
        <taxon>Myida</taxon>
        <taxon>Dreissenoidea</taxon>
        <taxon>Dreissenidae</taxon>
        <taxon>Dreissena</taxon>
    </lineage>
</organism>